<keyword evidence="5 9" id="KW-1133">Transmembrane helix</keyword>
<dbReference type="EMBL" id="CAMKVN010001383">
    <property type="protein sequence ID" value="CAI2175580.1"/>
    <property type="molecule type" value="Genomic_DNA"/>
</dbReference>
<evidence type="ECO:0000256" key="6">
    <source>
        <dbReference type="ARBA" id="ARBA00023136"/>
    </source>
</evidence>
<dbReference type="SUPFAM" id="SSF58038">
    <property type="entry name" value="SNARE fusion complex"/>
    <property type="match status" value="1"/>
</dbReference>
<dbReference type="PRINTS" id="PR00219">
    <property type="entry name" value="SYNAPTOBREVN"/>
</dbReference>
<dbReference type="PANTHER" id="PTHR46897">
    <property type="entry name" value="VESICLE-ASSOCIATED MEMBRANE PROTEIN 4"/>
    <property type="match status" value="1"/>
</dbReference>
<dbReference type="InterPro" id="IPR016197">
    <property type="entry name" value="Chromo-like_dom_sf"/>
</dbReference>
<evidence type="ECO:0000256" key="8">
    <source>
        <dbReference type="PROSITE-ProRule" id="PRU00290"/>
    </source>
</evidence>
<evidence type="ECO:0000256" key="9">
    <source>
        <dbReference type="SAM" id="Phobius"/>
    </source>
</evidence>
<evidence type="ECO:0000259" key="11">
    <source>
        <dbReference type="PROSITE" id="PS50892"/>
    </source>
</evidence>
<dbReference type="InterPro" id="IPR000953">
    <property type="entry name" value="Chromo/chromo_shadow_dom"/>
</dbReference>
<reference evidence="12" key="1">
    <citation type="submission" date="2022-08" db="EMBL/GenBank/DDBJ databases">
        <authorList>
            <person name="Kallberg Y."/>
            <person name="Tangrot J."/>
            <person name="Rosling A."/>
        </authorList>
    </citation>
    <scope>NUCLEOTIDE SEQUENCE</scope>
    <source>
        <strain evidence="12">Wild A</strain>
    </source>
</reference>
<keyword evidence="2" id="KW-0813">Transport</keyword>
<dbReference type="InterPro" id="IPR042855">
    <property type="entry name" value="V_SNARE_CC"/>
</dbReference>
<evidence type="ECO:0000256" key="1">
    <source>
        <dbReference type="ARBA" id="ARBA00008025"/>
    </source>
</evidence>
<proteinExistence type="inferred from homology"/>
<evidence type="ECO:0000256" key="3">
    <source>
        <dbReference type="ARBA" id="ARBA00022692"/>
    </source>
</evidence>
<comment type="caution">
    <text evidence="12">The sequence shown here is derived from an EMBL/GenBank/DDBJ whole genome shotgun (WGS) entry which is preliminary data.</text>
</comment>
<name>A0A9W4SMI5_9GLOM</name>
<dbReference type="AlphaFoldDB" id="A0A9W4SMI5"/>
<sequence length="320" mass="37458">MHGQNMKMNYEYVNHKYKKYVEHSYSPRHMESSSGSTYRQEARIPYGQKLKVAGERVEKEIADIERWEVHHIISKRYTNGRPEFLVYWKGYSKPSWEPAEVLDNCQEVIDEFDRLCLDIDMDVDNEESELTIVDTRDEIKKIDHQLRESYHNIKFDDSIYERVILGSSIPYHTGPKIEQLHFDDFDEDFDLLQIIGKLIVLPSIQKKSSNNYDPFVPKDGAAGGPPSKTQHIQKQIDDTVGIMRENINQVAQRGERLDALQDKTENLTASAQGFRRGANRVRKQMWWKDMKMRIIIAFVIVVILLMIILPIVLKKDDTKK</sequence>
<dbReference type="GO" id="GO:0090161">
    <property type="term" value="P:Golgi ribbon formation"/>
    <property type="evidence" value="ECO:0007669"/>
    <property type="project" value="InterPro"/>
</dbReference>
<keyword evidence="3 9" id="KW-0812">Transmembrane</keyword>
<feature type="transmembrane region" description="Helical" evidence="9">
    <location>
        <begin position="292"/>
        <end position="313"/>
    </location>
</feature>
<dbReference type="GO" id="GO:0012505">
    <property type="term" value="C:endomembrane system"/>
    <property type="evidence" value="ECO:0007669"/>
    <property type="project" value="UniProtKB-SubCell"/>
</dbReference>
<dbReference type="Pfam" id="PF00385">
    <property type="entry name" value="Chromo"/>
    <property type="match status" value="1"/>
</dbReference>
<dbReference type="Pfam" id="PF00957">
    <property type="entry name" value="Synaptobrevin"/>
    <property type="match status" value="1"/>
</dbReference>
<dbReference type="InterPro" id="IPR023780">
    <property type="entry name" value="Chromo_domain"/>
</dbReference>
<comment type="subcellular location">
    <subcellularLocation>
        <location evidence="7">Endomembrane system</location>
        <topology evidence="7">Single-pass type IV membrane protein</topology>
    </subcellularLocation>
</comment>
<keyword evidence="6 9" id="KW-0472">Membrane</keyword>
<dbReference type="PANTHER" id="PTHR46897:SF1">
    <property type="entry name" value="VESICLE-ASSOCIATED MEMBRANE PROTEIN 4"/>
    <property type="match status" value="1"/>
</dbReference>
<dbReference type="PROSITE" id="PS50892">
    <property type="entry name" value="V_SNARE"/>
    <property type="match status" value="1"/>
</dbReference>
<dbReference type="SMART" id="SM00298">
    <property type="entry name" value="CHROMO"/>
    <property type="match status" value="1"/>
</dbReference>
<evidence type="ECO:0000256" key="7">
    <source>
        <dbReference type="ARBA" id="ARBA00046280"/>
    </source>
</evidence>
<dbReference type="GO" id="GO:0016192">
    <property type="term" value="P:vesicle-mediated transport"/>
    <property type="evidence" value="ECO:0007669"/>
    <property type="project" value="InterPro"/>
</dbReference>
<comment type="similarity">
    <text evidence="1">Belongs to the synaptobrevin family.</text>
</comment>
<protein>
    <submittedName>
        <fullName evidence="12">446_t:CDS:1</fullName>
    </submittedName>
</protein>
<dbReference type="InterPro" id="IPR001388">
    <property type="entry name" value="Synaptobrevin-like"/>
</dbReference>
<evidence type="ECO:0000313" key="12">
    <source>
        <dbReference type="EMBL" id="CAI2175580.1"/>
    </source>
</evidence>
<evidence type="ECO:0000256" key="2">
    <source>
        <dbReference type="ARBA" id="ARBA00022448"/>
    </source>
</evidence>
<dbReference type="GO" id="GO:0016020">
    <property type="term" value="C:membrane"/>
    <property type="evidence" value="ECO:0007669"/>
    <property type="project" value="InterPro"/>
</dbReference>
<dbReference type="Gene3D" id="2.40.50.40">
    <property type="match status" value="1"/>
</dbReference>
<evidence type="ECO:0000256" key="4">
    <source>
        <dbReference type="ARBA" id="ARBA00022927"/>
    </source>
</evidence>
<evidence type="ECO:0000313" key="13">
    <source>
        <dbReference type="Proteomes" id="UP001153678"/>
    </source>
</evidence>
<dbReference type="Gene3D" id="1.20.5.110">
    <property type="match status" value="1"/>
</dbReference>
<dbReference type="PROSITE" id="PS50013">
    <property type="entry name" value="CHROMO_2"/>
    <property type="match status" value="1"/>
</dbReference>
<dbReference type="SUPFAM" id="SSF54160">
    <property type="entry name" value="Chromo domain-like"/>
    <property type="match status" value="1"/>
</dbReference>
<dbReference type="CDD" id="cd00024">
    <property type="entry name" value="CD_CSD"/>
    <property type="match status" value="1"/>
</dbReference>
<gene>
    <name evidence="12" type="ORF">FWILDA_LOCUS7165</name>
</gene>
<evidence type="ECO:0000256" key="5">
    <source>
        <dbReference type="ARBA" id="ARBA00022989"/>
    </source>
</evidence>
<evidence type="ECO:0000259" key="10">
    <source>
        <dbReference type="PROSITE" id="PS50013"/>
    </source>
</evidence>
<dbReference type="FunFam" id="1.20.5.110:FF:000004">
    <property type="entry name" value="Vesicle-associated membrane protein 7"/>
    <property type="match status" value="1"/>
</dbReference>
<keyword evidence="4" id="KW-0653">Protein transport</keyword>
<keyword evidence="8" id="KW-0175">Coiled coil</keyword>
<feature type="domain" description="V-SNARE coiled-coil homology" evidence="11">
    <location>
        <begin position="228"/>
        <end position="288"/>
    </location>
</feature>
<feature type="domain" description="Chromo" evidence="10">
    <location>
        <begin position="67"/>
        <end position="114"/>
    </location>
</feature>
<accession>A0A9W4SMI5</accession>
<dbReference type="OrthoDB" id="190375at2759"/>
<dbReference type="GO" id="GO:0005737">
    <property type="term" value="C:cytoplasm"/>
    <property type="evidence" value="ECO:0007669"/>
    <property type="project" value="UniProtKB-ARBA"/>
</dbReference>
<dbReference type="GO" id="GO:0015031">
    <property type="term" value="P:protein transport"/>
    <property type="evidence" value="ECO:0007669"/>
    <property type="project" value="UniProtKB-KW"/>
</dbReference>
<organism evidence="12 13">
    <name type="scientific">Funneliformis geosporum</name>
    <dbReference type="NCBI Taxonomy" id="1117311"/>
    <lineage>
        <taxon>Eukaryota</taxon>
        <taxon>Fungi</taxon>
        <taxon>Fungi incertae sedis</taxon>
        <taxon>Mucoromycota</taxon>
        <taxon>Glomeromycotina</taxon>
        <taxon>Glomeromycetes</taxon>
        <taxon>Glomerales</taxon>
        <taxon>Glomeraceae</taxon>
        <taxon>Funneliformis</taxon>
    </lineage>
</organism>
<keyword evidence="13" id="KW-1185">Reference proteome</keyword>
<dbReference type="CDD" id="cd15874">
    <property type="entry name" value="R-SNARE_Snc1"/>
    <property type="match status" value="1"/>
</dbReference>
<dbReference type="Proteomes" id="UP001153678">
    <property type="component" value="Unassembled WGS sequence"/>
</dbReference>
<dbReference type="InterPro" id="IPR042887">
    <property type="entry name" value="VAMP4"/>
</dbReference>